<dbReference type="AlphaFoldDB" id="A0A2I2G7C2"/>
<feature type="non-terminal residue" evidence="2">
    <location>
        <position position="490"/>
    </location>
</feature>
<keyword evidence="3" id="KW-1185">Reference proteome</keyword>
<organism evidence="2 3">
    <name type="scientific">Aspergillus steynii IBT 23096</name>
    <dbReference type="NCBI Taxonomy" id="1392250"/>
    <lineage>
        <taxon>Eukaryota</taxon>
        <taxon>Fungi</taxon>
        <taxon>Dikarya</taxon>
        <taxon>Ascomycota</taxon>
        <taxon>Pezizomycotina</taxon>
        <taxon>Eurotiomycetes</taxon>
        <taxon>Eurotiomycetidae</taxon>
        <taxon>Eurotiales</taxon>
        <taxon>Aspergillaceae</taxon>
        <taxon>Aspergillus</taxon>
        <taxon>Aspergillus subgen. Circumdati</taxon>
    </lineage>
</organism>
<accession>A0A2I2G7C2</accession>
<dbReference type="EMBL" id="MSFO01000004">
    <property type="protein sequence ID" value="PLB48758.1"/>
    <property type="molecule type" value="Genomic_DNA"/>
</dbReference>
<protein>
    <submittedName>
        <fullName evidence="2">Uncharacterized protein</fullName>
    </submittedName>
</protein>
<proteinExistence type="predicted"/>
<evidence type="ECO:0000313" key="2">
    <source>
        <dbReference type="EMBL" id="PLB48758.1"/>
    </source>
</evidence>
<evidence type="ECO:0000256" key="1">
    <source>
        <dbReference type="SAM" id="MobiDB-lite"/>
    </source>
</evidence>
<dbReference type="GeneID" id="36553328"/>
<dbReference type="Proteomes" id="UP000234275">
    <property type="component" value="Unassembled WGS sequence"/>
</dbReference>
<feature type="region of interest" description="Disordered" evidence="1">
    <location>
        <begin position="414"/>
        <end position="451"/>
    </location>
</feature>
<dbReference type="RefSeq" id="XP_024704060.1">
    <property type="nucleotide sequence ID" value="XM_024845629.1"/>
</dbReference>
<gene>
    <name evidence="2" type="ORF">P170DRAFT_383065</name>
</gene>
<reference evidence="2 3" key="1">
    <citation type="submission" date="2016-12" db="EMBL/GenBank/DDBJ databases">
        <title>The genomes of Aspergillus section Nigri reveals drivers in fungal speciation.</title>
        <authorList>
            <consortium name="DOE Joint Genome Institute"/>
            <person name="Vesth T.C."/>
            <person name="Nybo J."/>
            <person name="Theobald S."/>
            <person name="Brandl J."/>
            <person name="Frisvad J.C."/>
            <person name="Nielsen K.F."/>
            <person name="Lyhne E.K."/>
            <person name="Kogle M.E."/>
            <person name="Kuo A."/>
            <person name="Riley R."/>
            <person name="Clum A."/>
            <person name="Nolan M."/>
            <person name="Lipzen A."/>
            <person name="Salamov A."/>
            <person name="Henrissat B."/>
            <person name="Wiebenga A."/>
            <person name="De Vries R.P."/>
            <person name="Grigoriev I.V."/>
            <person name="Mortensen U.H."/>
            <person name="Andersen M.R."/>
            <person name="Baker S.E."/>
        </authorList>
    </citation>
    <scope>NUCLEOTIDE SEQUENCE [LARGE SCALE GENOMIC DNA]</scope>
    <source>
        <strain evidence="2 3">IBT 23096</strain>
    </source>
</reference>
<evidence type="ECO:0000313" key="3">
    <source>
        <dbReference type="Proteomes" id="UP000234275"/>
    </source>
</evidence>
<sequence>MALVPQSTKTALQKQLEVLAELLSPIDKNLSNTLKDLGRRFEGDARATIQYLNKALKDVPRTEDKPTQNSSTVATPNDAVRKYFEQCNGLEEDEISQLIGLLKTFERKEDKVKKLTLAYEKYRENPTEFWTSFSNLHAGNSIKQTVSAIDHHSSSSPLARRLLCRRLAAEINSKAQELETQGHTLKRGMSYRDLAFQLSVGGDWKKHSSKLREGERWLCLDPGVLVAIKEPNWRSWARMRTIGIRAINNYLKNDPLTSTYQGISTPIQAIQDCFGSTVQNCITPTPSLTLSDSQGSSHLVPPVSLNHCEARTKRRRICQASDGDSRDGHQMRGCQPRIEDEPPGDREEGTESVEMHLLGLVEGTTGNIPSQQGGPLDFSCGIEGAPQVSHPTHRIVDNSLLPQTVEQTAIHERDTAQSFLTPEADQGSVRSGRAIPSLNSQDLSGGDLTSRHPFPNSDPCWNFPNFDSGWTQYTWLSPFSNSDPNFFYSY</sequence>
<dbReference type="VEuPathDB" id="FungiDB:P170DRAFT_383065"/>
<comment type="caution">
    <text evidence="2">The sequence shown here is derived from an EMBL/GenBank/DDBJ whole genome shotgun (WGS) entry which is preliminary data.</text>
</comment>
<dbReference type="OrthoDB" id="4514212at2759"/>
<feature type="compositionally biased region" description="Basic and acidic residues" evidence="1">
    <location>
        <begin position="337"/>
        <end position="349"/>
    </location>
</feature>
<feature type="region of interest" description="Disordered" evidence="1">
    <location>
        <begin position="317"/>
        <end position="350"/>
    </location>
</feature>
<name>A0A2I2G7C2_9EURO</name>